<name>A0A8X6YIP6_9ARAC</name>
<keyword evidence="2" id="KW-1185">Reference proteome</keyword>
<gene>
    <name evidence="1" type="primary">NCL1_31508</name>
    <name evidence="1" type="ORF">TNIN_429161</name>
</gene>
<dbReference type="AlphaFoldDB" id="A0A8X6YIP6"/>
<evidence type="ECO:0000313" key="2">
    <source>
        <dbReference type="Proteomes" id="UP000886998"/>
    </source>
</evidence>
<protein>
    <submittedName>
        <fullName evidence="1">Uncharacterized protein</fullName>
    </submittedName>
</protein>
<dbReference type="EMBL" id="BMAV01020272">
    <property type="protein sequence ID" value="GFY73675.1"/>
    <property type="molecule type" value="Genomic_DNA"/>
</dbReference>
<organism evidence="1 2">
    <name type="scientific">Trichonephila inaurata madagascariensis</name>
    <dbReference type="NCBI Taxonomy" id="2747483"/>
    <lineage>
        <taxon>Eukaryota</taxon>
        <taxon>Metazoa</taxon>
        <taxon>Ecdysozoa</taxon>
        <taxon>Arthropoda</taxon>
        <taxon>Chelicerata</taxon>
        <taxon>Arachnida</taxon>
        <taxon>Araneae</taxon>
        <taxon>Araneomorphae</taxon>
        <taxon>Entelegynae</taxon>
        <taxon>Araneoidea</taxon>
        <taxon>Nephilidae</taxon>
        <taxon>Trichonephila</taxon>
        <taxon>Trichonephila inaurata</taxon>
    </lineage>
</organism>
<evidence type="ECO:0000313" key="1">
    <source>
        <dbReference type="EMBL" id="GFY73675.1"/>
    </source>
</evidence>
<proteinExistence type="predicted"/>
<accession>A0A8X6YIP6</accession>
<dbReference type="Proteomes" id="UP000886998">
    <property type="component" value="Unassembled WGS sequence"/>
</dbReference>
<reference evidence="1" key="1">
    <citation type="submission" date="2020-08" db="EMBL/GenBank/DDBJ databases">
        <title>Multicomponent nature underlies the extraordinary mechanical properties of spider dragline silk.</title>
        <authorList>
            <person name="Kono N."/>
            <person name="Nakamura H."/>
            <person name="Mori M."/>
            <person name="Yoshida Y."/>
            <person name="Ohtoshi R."/>
            <person name="Malay A.D."/>
            <person name="Moran D.A.P."/>
            <person name="Tomita M."/>
            <person name="Numata K."/>
            <person name="Arakawa K."/>
        </authorList>
    </citation>
    <scope>NUCLEOTIDE SEQUENCE</scope>
</reference>
<comment type="caution">
    <text evidence="1">The sequence shown here is derived from an EMBL/GenBank/DDBJ whole genome shotgun (WGS) entry which is preliminary data.</text>
</comment>
<sequence length="375" mass="44361">MNVLTLRQMAAIKIATYFFNVPEILDIKQKHQSYLYILPDEEWEHVIKQKLPPPNCPTALLNYVTVAVRALSVEVYHWVMDHLKITSSECRTLPVLPLAWKSDGTINRIRTAENIIKSEVFDIETRFAFACNYWCWHDIQEFSKKISADEYKVLTLKYMDQSSTSTDVQMVVRFFEFIIDTTLRHSCQLWSLESKWTSITMFNRVFDHLPIEKKLALESASVQTSHIPLGRHFLTRMDVQRRLQILQQYPYQVLRILLYWPLQSSFKDYASTVKETLSDRSFLQLIHIIICQKILPGWRDFDYVDLLRTFWWESPTHCKEYVRDDAIFEILTLILEGRGFRTHLRSGISQRYLTHGGNLIENTIRCLRLTMHTDN</sequence>